<dbReference type="STRING" id="1817832.A3J48_00075"/>
<feature type="transmembrane region" description="Helical" evidence="1">
    <location>
        <begin position="12"/>
        <end position="28"/>
    </location>
</feature>
<protein>
    <submittedName>
        <fullName evidence="2">Uncharacterized protein</fullName>
    </submittedName>
</protein>
<keyword evidence="1" id="KW-0812">Transmembrane</keyword>
<name>A0A1F5P9A5_9BACT</name>
<comment type="caution">
    <text evidence="2">The sequence shown here is derived from an EMBL/GenBank/DDBJ whole genome shotgun (WGS) entry which is preliminary data.</text>
</comment>
<keyword evidence="1" id="KW-0472">Membrane</keyword>
<accession>A0A1F5P9A5</accession>
<evidence type="ECO:0000256" key="1">
    <source>
        <dbReference type="SAM" id="Phobius"/>
    </source>
</evidence>
<proteinExistence type="predicted"/>
<reference evidence="2 3" key="1">
    <citation type="journal article" date="2016" name="Nat. Commun.">
        <title>Thousands of microbial genomes shed light on interconnected biogeochemical processes in an aquifer system.</title>
        <authorList>
            <person name="Anantharaman K."/>
            <person name="Brown C.T."/>
            <person name="Hug L.A."/>
            <person name="Sharon I."/>
            <person name="Castelle C.J."/>
            <person name="Probst A.J."/>
            <person name="Thomas B.C."/>
            <person name="Singh A."/>
            <person name="Wilkins M.J."/>
            <person name="Karaoz U."/>
            <person name="Brodie E.L."/>
            <person name="Williams K.H."/>
            <person name="Hubbard S.S."/>
            <person name="Banfield J.F."/>
        </authorList>
    </citation>
    <scope>NUCLEOTIDE SEQUENCE [LARGE SCALE GENOMIC DNA]</scope>
</reference>
<evidence type="ECO:0000313" key="2">
    <source>
        <dbReference type="EMBL" id="OGE86507.1"/>
    </source>
</evidence>
<keyword evidence="1" id="KW-1133">Transmembrane helix</keyword>
<feature type="transmembrane region" description="Helical" evidence="1">
    <location>
        <begin position="78"/>
        <end position="101"/>
    </location>
</feature>
<organism evidence="2 3">
    <name type="scientific">Candidatus Doudnabacteria bacterium RIFCSPHIGHO2_02_FULL_46_11</name>
    <dbReference type="NCBI Taxonomy" id="1817832"/>
    <lineage>
        <taxon>Bacteria</taxon>
        <taxon>Candidatus Doudnaibacteriota</taxon>
    </lineage>
</organism>
<dbReference type="Proteomes" id="UP000176786">
    <property type="component" value="Unassembled WGS sequence"/>
</dbReference>
<evidence type="ECO:0000313" key="3">
    <source>
        <dbReference type="Proteomes" id="UP000176786"/>
    </source>
</evidence>
<dbReference type="AlphaFoldDB" id="A0A1F5P9A5"/>
<gene>
    <name evidence="2" type="ORF">A3J48_00075</name>
</gene>
<feature type="transmembrane region" description="Helical" evidence="1">
    <location>
        <begin position="48"/>
        <end position="66"/>
    </location>
</feature>
<sequence length="102" mass="11471">MLRLIYSSSIGAALSIAAITIITIWAEFSPGLKDWLKSVSGHHWTTKSWLAIIIYAIGFIVAYLFTKNVPALRARRSLYSLLVIAALDFIALLGFFIWHFVQ</sequence>
<dbReference type="EMBL" id="MFES01000002">
    <property type="protein sequence ID" value="OGE86507.1"/>
    <property type="molecule type" value="Genomic_DNA"/>
</dbReference>